<dbReference type="RefSeq" id="WP_193813479.1">
    <property type="nucleotide sequence ID" value="NZ_CP040442.1"/>
</dbReference>
<evidence type="ECO:0000313" key="3">
    <source>
        <dbReference type="EMBL" id="QOW10248.1"/>
    </source>
</evidence>
<keyword evidence="1" id="KW-0472">Membrane</keyword>
<feature type="chain" id="PRO_5032431106" description="Tissue inhibitor of metalloproteinase" evidence="2">
    <location>
        <begin position="19"/>
        <end position="213"/>
    </location>
</feature>
<evidence type="ECO:0000256" key="1">
    <source>
        <dbReference type="SAM" id="Phobius"/>
    </source>
</evidence>
<name>A0A7M2Y7K7_9FLAO</name>
<dbReference type="Proteomes" id="UP000594195">
    <property type="component" value="Chromosome"/>
</dbReference>
<dbReference type="KEGG" id="kfa:Q73A0000_07650"/>
<accession>A0A7M2Y7K7</accession>
<evidence type="ECO:0008006" key="5">
    <source>
        <dbReference type="Google" id="ProtNLM"/>
    </source>
</evidence>
<protein>
    <recommendedName>
        <fullName evidence="5">Tissue inhibitor of metalloproteinase</fullName>
    </recommendedName>
</protein>
<keyword evidence="1" id="KW-1133">Transmembrane helix</keyword>
<keyword evidence="2" id="KW-0732">Signal</keyword>
<dbReference type="PROSITE" id="PS51257">
    <property type="entry name" value="PROKAR_LIPOPROTEIN"/>
    <property type="match status" value="1"/>
</dbReference>
<feature type="signal peptide" evidence="2">
    <location>
        <begin position="1"/>
        <end position="18"/>
    </location>
</feature>
<dbReference type="InterPro" id="IPR008993">
    <property type="entry name" value="TIMP-like_OB-fold"/>
</dbReference>
<dbReference type="EMBL" id="CP040442">
    <property type="protein sequence ID" value="QOW10248.1"/>
    <property type="molecule type" value="Genomic_DNA"/>
</dbReference>
<reference evidence="3 4" key="1">
    <citation type="submission" date="2019-05" db="EMBL/GenBank/DDBJ databases">
        <title>Chryseobacterium sp. isolated from King George Island, maritime Antarctica.</title>
        <authorList>
            <person name="Peng X."/>
        </authorList>
    </citation>
    <scope>NUCLEOTIDE SEQUENCE [LARGE SCALE GENOMIC DNA]</scope>
    <source>
        <strain evidence="3 4">7-3A</strain>
    </source>
</reference>
<proteinExistence type="predicted"/>
<dbReference type="SUPFAM" id="SSF50242">
    <property type="entry name" value="TIMP-like"/>
    <property type="match status" value="1"/>
</dbReference>
<feature type="transmembrane region" description="Helical" evidence="1">
    <location>
        <begin position="186"/>
        <end position="207"/>
    </location>
</feature>
<dbReference type="Gene3D" id="2.40.50.120">
    <property type="match status" value="1"/>
</dbReference>
<sequence>MKRVLLFLSVFLSISVFACKCNEPTIRSSFESADFVFIGDVYDMNTTYKTGYLEVENALSRVKIEKIYKAPGDNFKSTEVTFFGQQFNSCDLMFRRKGKYLIFAYIEPDTTFFYSSHCLATKMLSQVTASDYQLLEDLQKEYVKEMNAEIPEDYVFSNDFRTPDKIINDLKFQNKQALAKNKNLKIYLILLAVLLFISLIVLVLKLIRKKKKF</sequence>
<evidence type="ECO:0000256" key="2">
    <source>
        <dbReference type="SAM" id="SignalP"/>
    </source>
</evidence>
<keyword evidence="1" id="KW-0812">Transmembrane</keyword>
<gene>
    <name evidence="3" type="ORF">Q73A0000_07650</name>
</gene>
<organism evidence="3 4">
    <name type="scientific">Kaistella flava</name>
    <name type="common">ex Peng et al. 2021</name>
    <dbReference type="NCBI Taxonomy" id="2038776"/>
    <lineage>
        <taxon>Bacteria</taxon>
        <taxon>Pseudomonadati</taxon>
        <taxon>Bacteroidota</taxon>
        <taxon>Flavobacteriia</taxon>
        <taxon>Flavobacteriales</taxon>
        <taxon>Weeksellaceae</taxon>
        <taxon>Chryseobacterium group</taxon>
        <taxon>Kaistella</taxon>
    </lineage>
</organism>
<keyword evidence="4" id="KW-1185">Reference proteome</keyword>
<evidence type="ECO:0000313" key="4">
    <source>
        <dbReference type="Proteomes" id="UP000594195"/>
    </source>
</evidence>
<dbReference type="AlphaFoldDB" id="A0A7M2Y7K7"/>